<accession>A0AAI8VC42</accession>
<sequence>MADQEDQAAKAAHAKAAMQAMMDDLGLERIEELAKDDGRGPRRRHNDFERRPFHPPPQTVHKKGGPIEPAALMYQNAVKMGIFNDDDAKGVEGLDTLNDGQSHRRKNEPIPYAISSRHNPSQQAAPNGKTHHLVNTIDNLLHKNPKYDPLHPSYRRDNNTSKRPTQPLPQGSRIGSLGGLLPPGGEIKRWEPHAKQPNGNVANAEMPGAGRGRGAPAQRPLHQALPVHLEAGRGCGAPRARGPDISVVMPARAVSSVQQTLAPPAQTTQRAASSTVGTSSFLPPHLRPKATTASEQPRAPAPVLRNQPIVQNVDIGQATQQKILPPHLRPPPSKKDNASASSTTPGSRLTQKISPLPASQTFLGMEVIILQQVGADNAKVPGRVAIYELAEKPFCLWELVVDEKKVTRADIRELLAPFVSGSTVYVRRQNKAEPKGQVRSSQLRFENIPTALYFEQELKLRQKQYSQSAEPILSETSEAATQLEGTNVADVAKPPAPAVASPVPRQEDVPSKTGTLIDFSAEQPERPSSRSDELVGLNYSVEKATTADPSIDAAIGQRDHEEEPEEQVEELEEGEILDSVSEGVEPEARPLSQDEDTKATKAALLDLKATEEVPLGENLSQASLRILSHITDAEYNDMWQTSANLFNMLGSVDTLSVDMPLEKFVALQTACLCLMRDDEFMNLSRDDHKEQRKILAVVYTNVLHATSRITRSAGDILDLRDTARSCPAEVHEVNKLTKDWFQKHPRPKSSSIPAAPYNSDIFAKNAAETEKFLYANGQRAEPKPPSQQTAPAYELSAALKDGIPKPGSSPAQASTHSADVGNQKQPARGLPAANLNYVKRSQQVSKTLPLPLADKTNSLTKPTETGESSRTGNRQLAPEEEKPTRRGLTPAALNLPPHLRGVSSGRTVSEKAQTPNKDMGLSAPIASRQSPSPDLPAAYVTSNSPAIEQAGSMVPRSVPQQPGKSSANEWTTVKSKKGLSSSRWADSALGSSTFSSSGANRNIESGGGPNFFGNSFGLDGAQDEPSQTASWEATHNRSDTVDTNHSSQSEMSLLAKTLGSFHVNGRRGS</sequence>
<feature type="compositionally biased region" description="Polar residues" evidence="1">
    <location>
        <begin position="809"/>
        <end position="825"/>
    </location>
</feature>
<feature type="compositionally biased region" description="Basic and acidic residues" evidence="1">
    <location>
        <begin position="145"/>
        <end position="160"/>
    </location>
</feature>
<feature type="compositionally biased region" description="Polar residues" evidence="1">
    <location>
        <begin position="904"/>
        <end position="916"/>
    </location>
</feature>
<feature type="region of interest" description="Disordered" evidence="1">
    <location>
        <begin position="95"/>
        <end position="129"/>
    </location>
</feature>
<evidence type="ECO:0000313" key="3">
    <source>
        <dbReference type="Proteomes" id="UP001295740"/>
    </source>
</evidence>
<proteinExistence type="predicted"/>
<feature type="region of interest" description="Disordered" evidence="1">
    <location>
        <begin position="29"/>
        <end position="65"/>
    </location>
</feature>
<keyword evidence="3" id="KW-1185">Reference proteome</keyword>
<feature type="region of interest" description="Disordered" evidence="1">
    <location>
        <begin position="846"/>
        <end position="933"/>
    </location>
</feature>
<feature type="compositionally biased region" description="Polar residues" evidence="1">
    <location>
        <begin position="855"/>
        <end position="874"/>
    </location>
</feature>
<feature type="compositionally biased region" description="Acidic residues" evidence="1">
    <location>
        <begin position="562"/>
        <end position="576"/>
    </location>
</feature>
<evidence type="ECO:0000256" key="1">
    <source>
        <dbReference type="SAM" id="MobiDB-lite"/>
    </source>
</evidence>
<feature type="region of interest" description="Disordered" evidence="1">
    <location>
        <begin position="142"/>
        <end position="217"/>
    </location>
</feature>
<feature type="compositionally biased region" description="Polar residues" evidence="1">
    <location>
        <begin position="958"/>
        <end position="984"/>
    </location>
</feature>
<dbReference type="AlphaFoldDB" id="A0AAI8VC42"/>
<feature type="compositionally biased region" description="Polar residues" evidence="1">
    <location>
        <begin position="338"/>
        <end position="353"/>
    </location>
</feature>
<dbReference type="Proteomes" id="UP001295740">
    <property type="component" value="Unassembled WGS sequence"/>
</dbReference>
<dbReference type="EMBL" id="CAUWAG010000004">
    <property type="protein sequence ID" value="CAJ2502254.1"/>
    <property type="molecule type" value="Genomic_DNA"/>
</dbReference>
<comment type="caution">
    <text evidence="2">The sequence shown here is derived from an EMBL/GenBank/DDBJ whole genome shotgun (WGS) entry which is preliminary data.</text>
</comment>
<name>A0AAI8VC42_9PEZI</name>
<feature type="compositionally biased region" description="Basic and acidic residues" evidence="1">
    <location>
        <begin position="29"/>
        <end position="52"/>
    </location>
</feature>
<evidence type="ECO:0000313" key="2">
    <source>
        <dbReference type="EMBL" id="CAJ2502254.1"/>
    </source>
</evidence>
<feature type="compositionally biased region" description="Low complexity" evidence="1">
    <location>
        <begin position="488"/>
        <end position="504"/>
    </location>
</feature>
<feature type="region of interest" description="Disordered" evidence="1">
    <location>
        <begin position="258"/>
        <end position="308"/>
    </location>
</feature>
<feature type="region of interest" description="Disordered" evidence="1">
    <location>
        <begin position="323"/>
        <end position="353"/>
    </location>
</feature>
<feature type="compositionally biased region" description="Polar residues" evidence="1">
    <location>
        <begin position="1024"/>
        <end position="1033"/>
    </location>
</feature>
<reference evidence="2" key="1">
    <citation type="submission" date="2023-10" db="EMBL/GenBank/DDBJ databases">
        <authorList>
            <person name="Hackl T."/>
        </authorList>
    </citation>
    <scope>NUCLEOTIDE SEQUENCE</scope>
</reference>
<organism evidence="2 3">
    <name type="scientific">Anthostomella pinea</name>
    <dbReference type="NCBI Taxonomy" id="933095"/>
    <lineage>
        <taxon>Eukaryota</taxon>
        <taxon>Fungi</taxon>
        <taxon>Dikarya</taxon>
        <taxon>Ascomycota</taxon>
        <taxon>Pezizomycotina</taxon>
        <taxon>Sordariomycetes</taxon>
        <taxon>Xylariomycetidae</taxon>
        <taxon>Xylariales</taxon>
        <taxon>Xylariaceae</taxon>
        <taxon>Anthostomella</taxon>
    </lineage>
</organism>
<gene>
    <name evidence="2" type="ORF">KHLLAP_LOCUS2722</name>
</gene>
<feature type="region of interest" description="Disordered" evidence="1">
    <location>
        <begin position="555"/>
        <end position="597"/>
    </location>
</feature>
<feature type="region of interest" description="Disordered" evidence="1">
    <location>
        <begin position="954"/>
        <end position="1051"/>
    </location>
</feature>
<feature type="compositionally biased region" description="Low complexity" evidence="1">
    <location>
        <begin position="987"/>
        <end position="999"/>
    </location>
</feature>
<feature type="region of interest" description="Disordered" evidence="1">
    <location>
        <begin position="488"/>
        <end position="511"/>
    </location>
</feature>
<feature type="compositionally biased region" description="Polar residues" evidence="1">
    <location>
        <begin position="116"/>
        <end position="125"/>
    </location>
</feature>
<protein>
    <submittedName>
        <fullName evidence="2">Uu.00g096480.m01.CDS01</fullName>
    </submittedName>
</protein>
<feature type="region of interest" description="Disordered" evidence="1">
    <location>
        <begin position="800"/>
        <end position="830"/>
    </location>
</feature>
<feature type="compositionally biased region" description="Low complexity" evidence="1">
    <location>
        <begin position="258"/>
        <end position="272"/>
    </location>
</feature>